<evidence type="ECO:0000313" key="13">
    <source>
        <dbReference type="Proteomes" id="UP001224622"/>
    </source>
</evidence>
<dbReference type="PANTHER" id="PTHR47360:SF3">
    <property type="entry name" value="MUREIN DD-ENDOPEPTIDASE MEPS_MUREIN LD-CARBOXYPEPTIDASE"/>
    <property type="match status" value="1"/>
</dbReference>
<gene>
    <name evidence="12" type="ORF">RDT67_09145</name>
</gene>
<dbReference type="GO" id="GO:0006508">
    <property type="term" value="P:proteolysis"/>
    <property type="evidence" value="ECO:0007669"/>
    <property type="project" value="UniProtKB-KW"/>
</dbReference>
<dbReference type="RefSeq" id="WP_309047193.1">
    <property type="nucleotide sequence ID" value="NZ_JAVIGA010000007.1"/>
</dbReference>
<name>A0AAJ2DAG9_SERFO</name>
<evidence type="ECO:0000256" key="4">
    <source>
        <dbReference type="ARBA" id="ARBA00022729"/>
    </source>
</evidence>
<comment type="similarity">
    <text evidence="2">Belongs to the peptidase C40 family.</text>
</comment>
<dbReference type="InterPro" id="IPR038765">
    <property type="entry name" value="Papain-like_cys_pep_sf"/>
</dbReference>
<evidence type="ECO:0000256" key="10">
    <source>
        <dbReference type="SAM" id="SignalP"/>
    </source>
</evidence>
<keyword evidence="7" id="KW-0472">Membrane</keyword>
<sequence>MLFQKSFMLKFFAVFLTCSAFCMSFSASASSGHNNTQELKKILSHYDRWEGVRYKFGGNSRKGIDCSAYMQRVFQDEFAVSLPRSTGEQMKLGSRVAKSELNTGDLVFFKTSSRQRHVGVYIGEGEFVHASTSMGVTVSSLDSQYWGERYELARRINGSDA</sequence>
<accession>A0AAJ2DAG9</accession>
<dbReference type="InterPro" id="IPR000064">
    <property type="entry name" value="NLP_P60_dom"/>
</dbReference>
<evidence type="ECO:0000256" key="7">
    <source>
        <dbReference type="ARBA" id="ARBA00023136"/>
    </source>
</evidence>
<comment type="caution">
    <text evidence="12">The sequence shown here is derived from an EMBL/GenBank/DDBJ whole genome shotgun (WGS) entry which is preliminary data.</text>
</comment>
<feature type="signal peptide" evidence="10">
    <location>
        <begin position="1"/>
        <end position="29"/>
    </location>
</feature>
<evidence type="ECO:0000256" key="5">
    <source>
        <dbReference type="ARBA" id="ARBA00022801"/>
    </source>
</evidence>
<keyword evidence="3" id="KW-0645">Protease</keyword>
<feature type="domain" description="NlpC/P60" evidence="11">
    <location>
        <begin position="36"/>
        <end position="157"/>
    </location>
</feature>
<reference evidence="12" key="1">
    <citation type="submission" date="2023-08" db="EMBL/GenBank/DDBJ databases">
        <title>The Comparative Genomic Analysis of Yersiniaceae from Polar Regions.</title>
        <authorList>
            <person name="Goncharov A."/>
            <person name="Aslanov B."/>
            <person name="Kolodzhieva V."/>
            <person name="Azarov D."/>
            <person name="Mochov A."/>
            <person name="Lebedeva E."/>
        </authorList>
    </citation>
    <scope>NUCLEOTIDE SEQUENCE</scope>
    <source>
        <strain evidence="12">Vf</strain>
    </source>
</reference>
<dbReference type="SUPFAM" id="SSF54001">
    <property type="entry name" value="Cysteine proteinases"/>
    <property type="match status" value="1"/>
</dbReference>
<feature type="chain" id="PRO_5042543398" evidence="10">
    <location>
        <begin position="30"/>
        <end position="161"/>
    </location>
</feature>
<evidence type="ECO:0000256" key="2">
    <source>
        <dbReference type="ARBA" id="ARBA00007074"/>
    </source>
</evidence>
<evidence type="ECO:0000256" key="1">
    <source>
        <dbReference type="ARBA" id="ARBA00004635"/>
    </source>
</evidence>
<dbReference type="Gene3D" id="3.90.1720.10">
    <property type="entry name" value="endopeptidase domain like (from Nostoc punctiforme)"/>
    <property type="match status" value="1"/>
</dbReference>
<keyword evidence="4 10" id="KW-0732">Signal</keyword>
<comment type="subcellular location">
    <subcellularLocation>
        <location evidence="1">Membrane</location>
        <topology evidence="1">Lipid-anchor</topology>
    </subcellularLocation>
</comment>
<keyword evidence="8" id="KW-0564">Palmitate</keyword>
<dbReference type="AlphaFoldDB" id="A0AAJ2DAG9"/>
<evidence type="ECO:0000313" key="12">
    <source>
        <dbReference type="EMBL" id="MDQ9126596.1"/>
    </source>
</evidence>
<dbReference type="GO" id="GO:0008234">
    <property type="term" value="F:cysteine-type peptidase activity"/>
    <property type="evidence" value="ECO:0007669"/>
    <property type="project" value="UniProtKB-KW"/>
</dbReference>
<dbReference type="EMBL" id="JAVIGA010000007">
    <property type="protein sequence ID" value="MDQ9126596.1"/>
    <property type="molecule type" value="Genomic_DNA"/>
</dbReference>
<evidence type="ECO:0000256" key="6">
    <source>
        <dbReference type="ARBA" id="ARBA00022807"/>
    </source>
</evidence>
<dbReference type="PANTHER" id="PTHR47360">
    <property type="entry name" value="MUREIN DD-ENDOPEPTIDASE MEPS/MUREIN LD-CARBOXYPEPTIDASE"/>
    <property type="match status" value="1"/>
</dbReference>
<evidence type="ECO:0000256" key="9">
    <source>
        <dbReference type="ARBA" id="ARBA00023288"/>
    </source>
</evidence>
<evidence type="ECO:0000256" key="3">
    <source>
        <dbReference type="ARBA" id="ARBA00022670"/>
    </source>
</evidence>
<proteinExistence type="inferred from homology"/>
<keyword evidence="6" id="KW-0788">Thiol protease</keyword>
<keyword evidence="9" id="KW-0449">Lipoprotein</keyword>
<keyword evidence="5" id="KW-0378">Hydrolase</keyword>
<dbReference type="Proteomes" id="UP001224622">
    <property type="component" value="Unassembled WGS sequence"/>
</dbReference>
<dbReference type="Pfam" id="PF00877">
    <property type="entry name" value="NLPC_P60"/>
    <property type="match status" value="1"/>
</dbReference>
<dbReference type="InterPro" id="IPR052062">
    <property type="entry name" value="Murein_DD/LD_carboxypeptidase"/>
</dbReference>
<evidence type="ECO:0000259" key="11">
    <source>
        <dbReference type="PROSITE" id="PS51935"/>
    </source>
</evidence>
<dbReference type="PROSITE" id="PS51935">
    <property type="entry name" value="NLPC_P60"/>
    <property type="match status" value="1"/>
</dbReference>
<evidence type="ECO:0000256" key="8">
    <source>
        <dbReference type="ARBA" id="ARBA00023139"/>
    </source>
</evidence>
<protein>
    <submittedName>
        <fullName evidence="12">NlpC/P60 family protein</fullName>
    </submittedName>
</protein>
<organism evidence="12 13">
    <name type="scientific">Serratia fonticola</name>
    <dbReference type="NCBI Taxonomy" id="47917"/>
    <lineage>
        <taxon>Bacteria</taxon>
        <taxon>Pseudomonadati</taxon>
        <taxon>Pseudomonadota</taxon>
        <taxon>Gammaproteobacteria</taxon>
        <taxon>Enterobacterales</taxon>
        <taxon>Yersiniaceae</taxon>
        <taxon>Serratia</taxon>
    </lineage>
</organism>
<dbReference type="GO" id="GO:0016020">
    <property type="term" value="C:membrane"/>
    <property type="evidence" value="ECO:0007669"/>
    <property type="project" value="UniProtKB-SubCell"/>
</dbReference>